<keyword evidence="9" id="KW-0830">Ubiquinone</keyword>
<feature type="transmembrane region" description="Helical" evidence="7">
    <location>
        <begin position="349"/>
        <end position="374"/>
    </location>
</feature>
<proteinExistence type="predicted"/>
<feature type="transmembrane region" description="Helical" evidence="7">
    <location>
        <begin position="231"/>
        <end position="250"/>
    </location>
</feature>
<keyword evidence="5 9" id="KW-0560">Oxidoreductase</keyword>
<evidence type="ECO:0000259" key="8">
    <source>
        <dbReference type="Pfam" id="PF00361"/>
    </source>
</evidence>
<feature type="transmembrane region" description="Helical" evidence="7">
    <location>
        <begin position="6"/>
        <end position="22"/>
    </location>
</feature>
<evidence type="ECO:0000256" key="1">
    <source>
        <dbReference type="ARBA" id="ARBA00004651"/>
    </source>
</evidence>
<evidence type="ECO:0000256" key="6">
    <source>
        <dbReference type="ARBA" id="ARBA00023136"/>
    </source>
</evidence>
<dbReference type="PRINTS" id="PR01434">
    <property type="entry name" value="NADHDHGNASE5"/>
</dbReference>
<feature type="domain" description="NADH:quinone oxidoreductase/Mrp antiporter transmembrane" evidence="8">
    <location>
        <begin position="48"/>
        <end position="318"/>
    </location>
</feature>
<gene>
    <name evidence="9" type="ORF">ASZ90_016718</name>
</gene>
<dbReference type="GO" id="GO:0005886">
    <property type="term" value="C:plasma membrane"/>
    <property type="evidence" value="ECO:0007669"/>
    <property type="project" value="UniProtKB-SubCell"/>
</dbReference>
<reference evidence="9" key="1">
    <citation type="journal article" date="2015" name="Proc. Natl. Acad. Sci. U.S.A.">
        <title>Networks of energetic and metabolic interactions define dynamics in microbial communities.</title>
        <authorList>
            <person name="Embree M."/>
            <person name="Liu J.K."/>
            <person name="Al-Bassam M.M."/>
            <person name="Zengler K."/>
        </authorList>
    </citation>
    <scope>NUCLEOTIDE SEQUENCE</scope>
</reference>
<evidence type="ECO:0000256" key="2">
    <source>
        <dbReference type="ARBA" id="ARBA00022475"/>
    </source>
</evidence>
<feature type="transmembrane region" description="Helical" evidence="7">
    <location>
        <begin position="173"/>
        <end position="193"/>
    </location>
</feature>
<keyword evidence="2" id="KW-1003">Cell membrane</keyword>
<protein>
    <submittedName>
        <fullName evidence="9">Nadh-ubiquinone oxidoreductase chain l</fullName>
        <ecNumber evidence="9">1.6.5.3</ecNumber>
    </submittedName>
</protein>
<dbReference type="EMBL" id="LNQE01001762">
    <property type="protein sequence ID" value="KUG07886.1"/>
    <property type="molecule type" value="Genomic_DNA"/>
</dbReference>
<feature type="transmembrane region" description="Helical" evidence="7">
    <location>
        <begin position="54"/>
        <end position="71"/>
    </location>
</feature>
<feature type="transmembrane region" description="Helical" evidence="7">
    <location>
        <begin position="116"/>
        <end position="135"/>
    </location>
</feature>
<comment type="caution">
    <text evidence="9">The sequence shown here is derived from an EMBL/GenBank/DDBJ whole genome shotgun (WGS) entry which is preliminary data.</text>
</comment>
<dbReference type="PANTHER" id="PTHR42682:SF4">
    <property type="entry name" value="NADH-UBIQUINONE_PLASTOQUINONE"/>
    <property type="match status" value="1"/>
</dbReference>
<evidence type="ECO:0000256" key="7">
    <source>
        <dbReference type="SAM" id="Phobius"/>
    </source>
</evidence>
<feature type="transmembrane region" description="Helical" evidence="7">
    <location>
        <begin position="83"/>
        <end position="104"/>
    </location>
</feature>
<dbReference type="AlphaFoldDB" id="A0A0W8EHN0"/>
<keyword evidence="3 7" id="KW-0812">Transmembrane</keyword>
<dbReference type="InterPro" id="IPR052175">
    <property type="entry name" value="ComplexI-like_HydComp"/>
</dbReference>
<feature type="transmembrane region" description="Helical" evidence="7">
    <location>
        <begin position="262"/>
        <end position="284"/>
    </location>
</feature>
<feature type="transmembrane region" description="Helical" evidence="7">
    <location>
        <begin position="200"/>
        <end position="219"/>
    </location>
</feature>
<keyword evidence="6 7" id="KW-0472">Membrane</keyword>
<keyword evidence="4 7" id="KW-1133">Transmembrane helix</keyword>
<comment type="subcellular location">
    <subcellularLocation>
        <location evidence="1">Cell membrane</location>
        <topology evidence="1">Multi-pass membrane protein</topology>
    </subcellularLocation>
</comment>
<dbReference type="GO" id="GO:0016491">
    <property type="term" value="F:oxidoreductase activity"/>
    <property type="evidence" value="ECO:0007669"/>
    <property type="project" value="UniProtKB-KW"/>
</dbReference>
<sequence length="531" mass="56384">MDSLSYVVGFIFAAISIIAVIYSRELSGLVQQAAILLQAGSAMGMVFAGDFLSVFIFWEILAISSLVLIWQGGADAKGPGYRYALLHILGGAFLLAGIAFQYAATGSLAVGLAEPGVTTLLFLIGIGVNAAVVPLHAWLPDSYPRSTVVGSVVLCVFTTKAAIYLLARTLPGLELVMYLGAVMVVYGIVFAILQDDMRTLLSYHIVSQVGYMVAAIGIGTELAIDGGIAHLFNHILYKALLFMVAGVIIYRTGYHRLSELGGLWRTMPLTFGCCLIASAAIAGVPGFNGYVSKELIVGAAAESGFFVLETLLLIGSIGTFLSFVKFNYYAFVKEREPPPSSDPPVSMQVAMVAAASACIVLGVFPGLLFALLPYPVTHDVFSISHILELLITFSGLILLLWVARNLSRPITYIPPDVMDGYRAAGRGITWFATVTLPAAAGFLGGSLSRITRTAAWASANPGLALEIGARDVLSRAMTVLGDESRSGDQKEVLMALKDQYPSPRPGGAGAGFGMFLVAMVLFLYFLSDVLL</sequence>
<organism evidence="9">
    <name type="scientific">hydrocarbon metagenome</name>
    <dbReference type="NCBI Taxonomy" id="938273"/>
    <lineage>
        <taxon>unclassified sequences</taxon>
        <taxon>metagenomes</taxon>
        <taxon>ecological metagenomes</taxon>
    </lineage>
</organism>
<accession>A0A0W8EHN0</accession>
<feature type="transmembrane region" description="Helical" evidence="7">
    <location>
        <begin position="506"/>
        <end position="526"/>
    </location>
</feature>
<dbReference type="InterPro" id="IPR001750">
    <property type="entry name" value="ND/Mrp_TM"/>
</dbReference>
<evidence type="ECO:0000256" key="5">
    <source>
        <dbReference type="ARBA" id="ARBA00023002"/>
    </source>
</evidence>
<evidence type="ECO:0000256" key="3">
    <source>
        <dbReference type="ARBA" id="ARBA00022692"/>
    </source>
</evidence>
<dbReference type="PANTHER" id="PTHR42682">
    <property type="entry name" value="HYDROGENASE-4 COMPONENT F"/>
    <property type="match status" value="1"/>
</dbReference>
<dbReference type="Pfam" id="PF00361">
    <property type="entry name" value="Proton_antipo_M"/>
    <property type="match status" value="1"/>
</dbReference>
<dbReference type="EC" id="1.6.5.3" evidence="9"/>
<evidence type="ECO:0000313" key="9">
    <source>
        <dbReference type="EMBL" id="KUG07886.1"/>
    </source>
</evidence>
<evidence type="ECO:0000256" key="4">
    <source>
        <dbReference type="ARBA" id="ARBA00022989"/>
    </source>
</evidence>
<feature type="transmembrane region" description="Helical" evidence="7">
    <location>
        <begin position="304"/>
        <end position="328"/>
    </location>
</feature>
<feature type="transmembrane region" description="Helical" evidence="7">
    <location>
        <begin position="147"/>
        <end position="167"/>
    </location>
</feature>
<feature type="transmembrane region" description="Helical" evidence="7">
    <location>
        <begin position="380"/>
        <end position="403"/>
    </location>
</feature>
<name>A0A0W8EHN0_9ZZZZ</name>